<evidence type="ECO:0000313" key="2">
    <source>
        <dbReference type="Proteomes" id="UP000001350"/>
    </source>
</evidence>
<proteinExistence type="predicted"/>
<evidence type="ECO:0000313" key="1">
    <source>
        <dbReference type="EMBL" id="ACP37273.1"/>
    </source>
</evidence>
<organism evidence="1 2">
    <name type="scientific">Saccharolobus islandicus (strain M.14.25 / Kamchatka #1)</name>
    <name type="common">Sulfolobus islandicus</name>
    <dbReference type="NCBI Taxonomy" id="427317"/>
    <lineage>
        <taxon>Archaea</taxon>
        <taxon>Thermoproteota</taxon>
        <taxon>Thermoprotei</taxon>
        <taxon>Sulfolobales</taxon>
        <taxon>Sulfolobaceae</taxon>
        <taxon>Saccharolobus</taxon>
    </lineage>
</organism>
<accession>C3MUN9</accession>
<sequence>MTIKVKNKGHRKKDEKLLGYATNLNLSPKSIRRIML</sequence>
<dbReference type="KEGG" id="sia:M1425_0401"/>
<dbReference type="HOGENOM" id="CLU_3353968_0_0_2"/>
<dbReference type="EMBL" id="CP001400">
    <property type="protein sequence ID" value="ACP37273.1"/>
    <property type="molecule type" value="Genomic_DNA"/>
</dbReference>
<protein>
    <submittedName>
        <fullName evidence="1">Uncharacterized protein</fullName>
    </submittedName>
</protein>
<name>C3MUN9_SACI4</name>
<reference evidence="1 2" key="1">
    <citation type="journal article" date="2009" name="Proc. Natl. Acad. Sci. U.S.A.">
        <title>Biogeography of the Sulfolobus islandicus pan-genome.</title>
        <authorList>
            <person name="Reno M.L."/>
            <person name="Held N.L."/>
            <person name="Fields C.J."/>
            <person name="Burke P.V."/>
            <person name="Whitaker R.J."/>
        </authorList>
    </citation>
    <scope>NUCLEOTIDE SEQUENCE [LARGE SCALE GENOMIC DNA]</scope>
    <source>
        <strain evidence="2">M.14.25 / Kamchatka #1</strain>
    </source>
</reference>
<dbReference type="Proteomes" id="UP000001350">
    <property type="component" value="Chromosome"/>
</dbReference>
<dbReference type="AlphaFoldDB" id="C3MUN9"/>
<gene>
    <name evidence="1" type="ordered locus">M1425_0401</name>
</gene>